<protein>
    <submittedName>
        <fullName evidence="1">Uncharacterized protein</fullName>
    </submittedName>
</protein>
<keyword evidence="2" id="KW-1185">Reference proteome</keyword>
<evidence type="ECO:0000313" key="1">
    <source>
        <dbReference type="EMBL" id="OAK57381.1"/>
    </source>
</evidence>
<name>A0A177YPS0_9NOCA</name>
<reference evidence="1 2" key="1">
    <citation type="submission" date="2016-03" db="EMBL/GenBank/DDBJ databases">
        <title>Genome sequence of Rhodococcus kyotonensis KB10.</title>
        <authorList>
            <person name="Jeong H."/>
            <person name="Hong C.E."/>
            <person name="Jo S.H."/>
            <person name="Park J.M."/>
        </authorList>
    </citation>
    <scope>NUCLEOTIDE SEQUENCE [LARGE SCALE GENOMIC DNA]</scope>
    <source>
        <strain evidence="1 2">KB10</strain>
    </source>
</reference>
<proteinExistence type="predicted"/>
<accession>A0A177YPS0</accession>
<dbReference type="AlphaFoldDB" id="A0A177YPS0"/>
<evidence type="ECO:0000313" key="2">
    <source>
        <dbReference type="Proteomes" id="UP000077519"/>
    </source>
</evidence>
<organism evidence="1 2">
    <name type="scientific">Rhodococcoides kyotonense</name>
    <dbReference type="NCBI Taxonomy" id="398843"/>
    <lineage>
        <taxon>Bacteria</taxon>
        <taxon>Bacillati</taxon>
        <taxon>Actinomycetota</taxon>
        <taxon>Actinomycetes</taxon>
        <taxon>Mycobacteriales</taxon>
        <taxon>Nocardiaceae</taxon>
        <taxon>Rhodococcoides</taxon>
    </lineage>
</organism>
<dbReference type="EMBL" id="LVHI01000001">
    <property type="protein sequence ID" value="OAK57381.1"/>
    <property type="molecule type" value="Genomic_DNA"/>
</dbReference>
<sequence length="61" mass="6657">MVSFETVMGSPCQSYKPVNVSTVLRALLFLTVHVVSNFTSKPDQSAWPVFVRPSTADNLGV</sequence>
<gene>
    <name evidence="1" type="ORF">A3K89_00775</name>
</gene>
<comment type="caution">
    <text evidence="1">The sequence shown here is derived from an EMBL/GenBank/DDBJ whole genome shotgun (WGS) entry which is preliminary data.</text>
</comment>
<dbReference type="Proteomes" id="UP000077519">
    <property type="component" value="Unassembled WGS sequence"/>
</dbReference>